<dbReference type="SUPFAM" id="SSF46785">
    <property type="entry name" value="Winged helix' DNA-binding domain"/>
    <property type="match status" value="1"/>
</dbReference>
<sequence length="307" mass="33383">MNSLRAFEAAARTGSFVRAAEELHVTPGAVSHHVRELESALGMPLFDRRTRGVTVTAAGARYRARIGEALQLLEEATARLRRPELDGPLRLSLPQSTAQWWLAPRLPALLRDFPSLQLQVVADARRVDLLQGEADIALRFGPGDEPGLSSRLVMGDAVAVLASAQPPSRRGGGRGKASPPPLLEDLGAGEGETWLRWSPWLRELRLPRGAATQRVGFSDSGLALAACIAGAGWCLGRVSLAAEALRRGQLHPIASWRPTEYAHHLLCRPAESDSPRIAAFHDWLQQQARQFADQAEQQLGVRLALPE</sequence>
<dbReference type="Pfam" id="PF00126">
    <property type="entry name" value="HTH_1"/>
    <property type="match status" value="1"/>
</dbReference>
<evidence type="ECO:0000256" key="3">
    <source>
        <dbReference type="ARBA" id="ARBA00023125"/>
    </source>
</evidence>
<evidence type="ECO:0000259" key="5">
    <source>
        <dbReference type="PROSITE" id="PS50931"/>
    </source>
</evidence>
<dbReference type="InterPro" id="IPR036390">
    <property type="entry name" value="WH_DNA-bd_sf"/>
</dbReference>
<dbReference type="Proteomes" id="UP001431449">
    <property type="component" value="Unassembled WGS sequence"/>
</dbReference>
<name>A0ABT0GJR9_9GAMM</name>
<evidence type="ECO:0000256" key="4">
    <source>
        <dbReference type="ARBA" id="ARBA00023163"/>
    </source>
</evidence>
<dbReference type="InterPro" id="IPR036388">
    <property type="entry name" value="WH-like_DNA-bd_sf"/>
</dbReference>
<proteinExistence type="inferred from homology"/>
<dbReference type="InterPro" id="IPR058163">
    <property type="entry name" value="LysR-type_TF_proteobact-type"/>
</dbReference>
<keyword evidence="3" id="KW-0238">DNA-binding</keyword>
<organism evidence="6 7">
    <name type="scientific">Pseudomarimonas salicorniae</name>
    <dbReference type="NCBI Taxonomy" id="2933270"/>
    <lineage>
        <taxon>Bacteria</taxon>
        <taxon>Pseudomonadati</taxon>
        <taxon>Pseudomonadota</taxon>
        <taxon>Gammaproteobacteria</taxon>
        <taxon>Lysobacterales</taxon>
        <taxon>Lysobacteraceae</taxon>
        <taxon>Pseudomarimonas</taxon>
    </lineage>
</organism>
<evidence type="ECO:0000256" key="1">
    <source>
        <dbReference type="ARBA" id="ARBA00009437"/>
    </source>
</evidence>
<evidence type="ECO:0000313" key="6">
    <source>
        <dbReference type="EMBL" id="MCK7594658.1"/>
    </source>
</evidence>
<gene>
    <name evidence="6" type="ORF">M0G41_13375</name>
</gene>
<protein>
    <submittedName>
        <fullName evidence="6">LysR substrate-binding domain-containing protein</fullName>
    </submittedName>
</protein>
<dbReference type="RefSeq" id="WP_248210228.1">
    <property type="nucleotide sequence ID" value="NZ_JALNMH010000011.1"/>
</dbReference>
<dbReference type="EMBL" id="JALNMH010000011">
    <property type="protein sequence ID" value="MCK7594658.1"/>
    <property type="molecule type" value="Genomic_DNA"/>
</dbReference>
<dbReference type="InterPro" id="IPR000847">
    <property type="entry name" value="LysR_HTH_N"/>
</dbReference>
<feature type="domain" description="HTH lysR-type" evidence="5">
    <location>
        <begin position="1"/>
        <end position="56"/>
    </location>
</feature>
<dbReference type="Gene3D" id="3.40.190.290">
    <property type="match status" value="1"/>
</dbReference>
<dbReference type="InterPro" id="IPR005119">
    <property type="entry name" value="LysR_subst-bd"/>
</dbReference>
<dbReference type="PROSITE" id="PS50931">
    <property type="entry name" value="HTH_LYSR"/>
    <property type="match status" value="1"/>
</dbReference>
<reference evidence="6" key="1">
    <citation type="submission" date="2022-04" db="EMBL/GenBank/DDBJ databases">
        <title>Lysobacter sp. CAU 1642 isolated from sea sand.</title>
        <authorList>
            <person name="Kim W."/>
        </authorList>
    </citation>
    <scope>NUCLEOTIDE SEQUENCE</scope>
    <source>
        <strain evidence="6">CAU 1642</strain>
    </source>
</reference>
<keyword evidence="4" id="KW-0804">Transcription</keyword>
<evidence type="ECO:0000256" key="2">
    <source>
        <dbReference type="ARBA" id="ARBA00023015"/>
    </source>
</evidence>
<dbReference type="SUPFAM" id="SSF53850">
    <property type="entry name" value="Periplasmic binding protein-like II"/>
    <property type="match status" value="1"/>
</dbReference>
<dbReference type="PANTHER" id="PTHR30537:SF79">
    <property type="entry name" value="TRANSCRIPTIONAL REGULATOR-RELATED"/>
    <property type="match status" value="1"/>
</dbReference>
<keyword evidence="7" id="KW-1185">Reference proteome</keyword>
<dbReference type="Pfam" id="PF03466">
    <property type="entry name" value="LysR_substrate"/>
    <property type="match status" value="1"/>
</dbReference>
<accession>A0ABT0GJR9</accession>
<comment type="similarity">
    <text evidence="1">Belongs to the LysR transcriptional regulatory family.</text>
</comment>
<dbReference type="PRINTS" id="PR00039">
    <property type="entry name" value="HTHLYSR"/>
</dbReference>
<dbReference type="Gene3D" id="1.10.10.10">
    <property type="entry name" value="Winged helix-like DNA-binding domain superfamily/Winged helix DNA-binding domain"/>
    <property type="match status" value="1"/>
</dbReference>
<dbReference type="PANTHER" id="PTHR30537">
    <property type="entry name" value="HTH-TYPE TRANSCRIPTIONAL REGULATOR"/>
    <property type="match status" value="1"/>
</dbReference>
<evidence type="ECO:0000313" key="7">
    <source>
        <dbReference type="Proteomes" id="UP001431449"/>
    </source>
</evidence>
<keyword evidence="2" id="KW-0805">Transcription regulation</keyword>
<comment type="caution">
    <text evidence="6">The sequence shown here is derived from an EMBL/GenBank/DDBJ whole genome shotgun (WGS) entry which is preliminary data.</text>
</comment>